<evidence type="ECO:0000256" key="2">
    <source>
        <dbReference type="ARBA" id="ARBA00004651"/>
    </source>
</evidence>
<protein>
    <recommendedName>
        <fullName evidence="6 19">Adenosylcobinamide-GDP ribazoletransferase</fullName>
        <ecNumber evidence="5 19">2.7.8.26</ecNumber>
    </recommendedName>
    <alternativeName>
        <fullName evidence="16 19">Cobalamin synthase</fullName>
    </alternativeName>
    <alternativeName>
        <fullName evidence="15 19">Cobalamin-5'-phosphate synthase</fullName>
    </alternativeName>
</protein>
<dbReference type="InterPro" id="IPR003805">
    <property type="entry name" value="CobS"/>
</dbReference>
<evidence type="ECO:0000256" key="10">
    <source>
        <dbReference type="ARBA" id="ARBA00022692"/>
    </source>
</evidence>
<keyword evidence="10 19" id="KW-0812">Transmembrane</keyword>
<comment type="cofactor">
    <cofactor evidence="1 19">
        <name>Mg(2+)</name>
        <dbReference type="ChEBI" id="CHEBI:18420"/>
    </cofactor>
</comment>
<keyword evidence="9 19" id="KW-0808">Transferase</keyword>
<keyword evidence="7 19" id="KW-1003">Cell membrane</keyword>
<dbReference type="GO" id="GO:0051073">
    <property type="term" value="F:adenosylcobinamide-GDP ribazoletransferase activity"/>
    <property type="evidence" value="ECO:0007669"/>
    <property type="project" value="UniProtKB-UniRule"/>
</dbReference>
<dbReference type="GO" id="GO:0009236">
    <property type="term" value="P:cobalamin biosynthetic process"/>
    <property type="evidence" value="ECO:0007669"/>
    <property type="project" value="UniProtKB-UniRule"/>
</dbReference>
<dbReference type="PANTHER" id="PTHR34148:SF1">
    <property type="entry name" value="ADENOSYLCOBINAMIDE-GDP RIBAZOLETRANSFERASE"/>
    <property type="match status" value="1"/>
</dbReference>
<organism evidence="20 21">
    <name type="scientific">Rubrobacter marinus</name>
    <dbReference type="NCBI Taxonomy" id="2653852"/>
    <lineage>
        <taxon>Bacteria</taxon>
        <taxon>Bacillati</taxon>
        <taxon>Actinomycetota</taxon>
        <taxon>Rubrobacteria</taxon>
        <taxon>Rubrobacterales</taxon>
        <taxon>Rubrobacteraceae</taxon>
        <taxon>Rubrobacter</taxon>
    </lineage>
</organism>
<dbReference type="Proteomes" id="UP000502706">
    <property type="component" value="Chromosome"/>
</dbReference>
<reference evidence="20 21" key="1">
    <citation type="submission" date="2019-10" db="EMBL/GenBank/DDBJ databases">
        <title>Rubrobacter sp nov SCSIO 52915 isolated from a deep-sea sediment in the South China Sea.</title>
        <authorList>
            <person name="Chen R.W."/>
        </authorList>
    </citation>
    <scope>NUCLEOTIDE SEQUENCE [LARGE SCALE GENOMIC DNA]</scope>
    <source>
        <strain evidence="20 21">SCSIO 52915</strain>
    </source>
</reference>
<keyword evidence="8 19" id="KW-0169">Cobalamin biosynthesis</keyword>
<keyword evidence="11 19" id="KW-0460">Magnesium</keyword>
<evidence type="ECO:0000256" key="1">
    <source>
        <dbReference type="ARBA" id="ARBA00001946"/>
    </source>
</evidence>
<comment type="pathway">
    <text evidence="3 19">Cofactor biosynthesis; adenosylcobalamin biosynthesis; adenosylcobalamin from cob(II)yrinate a,c-diamide: step 7/7.</text>
</comment>
<evidence type="ECO:0000256" key="5">
    <source>
        <dbReference type="ARBA" id="ARBA00013200"/>
    </source>
</evidence>
<dbReference type="EMBL" id="CP045121">
    <property type="protein sequence ID" value="QIN79093.1"/>
    <property type="molecule type" value="Genomic_DNA"/>
</dbReference>
<sequence length="262" mass="26009">MRRRRAAEDQVTVRALFSFFTVLPLGRGATLEEAARSSYGLPLVGISTGLPGAALILLGVFPPGVAASLALVAALLAAGLHHTDGVLDVGDALMVRGTPARRREVLKDARVGVGGLGALFAVYAPTLAALSSLAEESPYLAALSLLAAEVGARSAMLLVLAFGRPASGGSSSAYFVRALKGGRRAVAIAISLVLPAFVALPLGWGALAAALLAAPAVALSALRVSGQAFGGISGDVSGATGELARAVLLVALSAVVTAGPAA</sequence>
<evidence type="ECO:0000256" key="3">
    <source>
        <dbReference type="ARBA" id="ARBA00004663"/>
    </source>
</evidence>
<gene>
    <name evidence="19 20" type="primary">cobS</name>
    <name evidence="20" type="ORF">GBA65_11810</name>
</gene>
<evidence type="ECO:0000256" key="12">
    <source>
        <dbReference type="ARBA" id="ARBA00022989"/>
    </source>
</evidence>
<comment type="function">
    <text evidence="14 19">Joins adenosylcobinamide-GDP and alpha-ribazole to generate adenosylcobalamin (Ado-cobalamin). Also synthesizes adenosylcobalamin 5'-phosphate from adenosylcobinamide-GDP and alpha-ribazole 5'-phosphate.</text>
</comment>
<feature type="transmembrane region" description="Helical" evidence="19">
    <location>
        <begin position="139"/>
        <end position="160"/>
    </location>
</feature>
<evidence type="ECO:0000256" key="13">
    <source>
        <dbReference type="ARBA" id="ARBA00023136"/>
    </source>
</evidence>
<keyword evidence="21" id="KW-1185">Reference proteome</keyword>
<evidence type="ECO:0000256" key="4">
    <source>
        <dbReference type="ARBA" id="ARBA00010561"/>
    </source>
</evidence>
<dbReference type="PANTHER" id="PTHR34148">
    <property type="entry name" value="ADENOSYLCOBINAMIDE-GDP RIBAZOLETRANSFERASE"/>
    <property type="match status" value="1"/>
</dbReference>
<evidence type="ECO:0000256" key="14">
    <source>
        <dbReference type="ARBA" id="ARBA00025228"/>
    </source>
</evidence>
<feature type="transmembrane region" description="Helical" evidence="19">
    <location>
        <begin position="111"/>
        <end position="133"/>
    </location>
</feature>
<comment type="catalytic activity">
    <reaction evidence="17 19">
        <text>alpha-ribazole + adenosylcob(III)inamide-GDP = adenosylcob(III)alamin + GMP + H(+)</text>
        <dbReference type="Rhea" id="RHEA:16049"/>
        <dbReference type="ChEBI" id="CHEBI:10329"/>
        <dbReference type="ChEBI" id="CHEBI:15378"/>
        <dbReference type="ChEBI" id="CHEBI:18408"/>
        <dbReference type="ChEBI" id="CHEBI:58115"/>
        <dbReference type="ChEBI" id="CHEBI:60487"/>
        <dbReference type="EC" id="2.7.8.26"/>
    </reaction>
</comment>
<comment type="subcellular location">
    <subcellularLocation>
        <location evidence="2 19">Cell membrane</location>
        <topology evidence="2 19">Multi-pass membrane protein</topology>
    </subcellularLocation>
</comment>
<proteinExistence type="inferred from homology"/>
<dbReference type="EC" id="2.7.8.26" evidence="5 19"/>
<dbReference type="NCBIfam" id="TIGR00317">
    <property type="entry name" value="cobS"/>
    <property type="match status" value="1"/>
</dbReference>
<dbReference type="GO" id="GO:0005886">
    <property type="term" value="C:plasma membrane"/>
    <property type="evidence" value="ECO:0007669"/>
    <property type="project" value="UniProtKB-SubCell"/>
</dbReference>
<dbReference type="GO" id="GO:0008818">
    <property type="term" value="F:cobalamin 5'-phosphate synthase activity"/>
    <property type="evidence" value="ECO:0007669"/>
    <property type="project" value="UniProtKB-UniRule"/>
</dbReference>
<evidence type="ECO:0000256" key="7">
    <source>
        <dbReference type="ARBA" id="ARBA00022475"/>
    </source>
</evidence>
<comment type="catalytic activity">
    <reaction evidence="18 19">
        <text>alpha-ribazole 5'-phosphate + adenosylcob(III)inamide-GDP = adenosylcob(III)alamin 5'-phosphate + GMP + H(+)</text>
        <dbReference type="Rhea" id="RHEA:23560"/>
        <dbReference type="ChEBI" id="CHEBI:15378"/>
        <dbReference type="ChEBI" id="CHEBI:57918"/>
        <dbReference type="ChEBI" id="CHEBI:58115"/>
        <dbReference type="ChEBI" id="CHEBI:60487"/>
        <dbReference type="ChEBI" id="CHEBI:60493"/>
        <dbReference type="EC" id="2.7.8.26"/>
    </reaction>
</comment>
<evidence type="ECO:0000256" key="11">
    <source>
        <dbReference type="ARBA" id="ARBA00022842"/>
    </source>
</evidence>
<feature type="transmembrane region" description="Helical" evidence="19">
    <location>
        <begin position="181"/>
        <end position="198"/>
    </location>
</feature>
<evidence type="ECO:0000256" key="9">
    <source>
        <dbReference type="ARBA" id="ARBA00022679"/>
    </source>
</evidence>
<evidence type="ECO:0000256" key="6">
    <source>
        <dbReference type="ARBA" id="ARBA00015850"/>
    </source>
</evidence>
<evidence type="ECO:0000313" key="20">
    <source>
        <dbReference type="EMBL" id="QIN79093.1"/>
    </source>
</evidence>
<dbReference type="HAMAP" id="MF_00719">
    <property type="entry name" value="CobS"/>
    <property type="match status" value="1"/>
</dbReference>
<keyword evidence="12 19" id="KW-1133">Transmembrane helix</keyword>
<dbReference type="Pfam" id="PF02654">
    <property type="entry name" value="CobS"/>
    <property type="match status" value="1"/>
</dbReference>
<evidence type="ECO:0000256" key="15">
    <source>
        <dbReference type="ARBA" id="ARBA00032605"/>
    </source>
</evidence>
<evidence type="ECO:0000256" key="16">
    <source>
        <dbReference type="ARBA" id="ARBA00032853"/>
    </source>
</evidence>
<dbReference type="UniPathway" id="UPA00148">
    <property type="reaction ID" value="UER00238"/>
</dbReference>
<feature type="transmembrane region" description="Helical" evidence="19">
    <location>
        <begin position="52"/>
        <end position="77"/>
    </location>
</feature>
<keyword evidence="13 19" id="KW-0472">Membrane</keyword>
<evidence type="ECO:0000256" key="19">
    <source>
        <dbReference type="HAMAP-Rule" id="MF_00719"/>
    </source>
</evidence>
<accession>A0A6G8PY12</accession>
<name>A0A6G8PY12_9ACTN</name>
<evidence type="ECO:0000256" key="18">
    <source>
        <dbReference type="ARBA" id="ARBA00049504"/>
    </source>
</evidence>
<dbReference type="KEGG" id="rmar:GBA65_11810"/>
<comment type="similarity">
    <text evidence="4 19">Belongs to the CobS family.</text>
</comment>
<evidence type="ECO:0000256" key="17">
    <source>
        <dbReference type="ARBA" id="ARBA00048623"/>
    </source>
</evidence>
<evidence type="ECO:0000256" key="8">
    <source>
        <dbReference type="ARBA" id="ARBA00022573"/>
    </source>
</evidence>
<dbReference type="AlphaFoldDB" id="A0A6G8PY12"/>
<evidence type="ECO:0000313" key="21">
    <source>
        <dbReference type="Proteomes" id="UP000502706"/>
    </source>
</evidence>